<dbReference type="Gene3D" id="1.10.630.10">
    <property type="entry name" value="Cytochrome P450"/>
    <property type="match status" value="1"/>
</dbReference>
<proteinExistence type="inferred from homology"/>
<keyword evidence="8 10" id="KW-0503">Monooxygenase</keyword>
<dbReference type="InterPro" id="IPR002401">
    <property type="entry name" value="Cyt_P450_E_grp-I"/>
</dbReference>
<gene>
    <name evidence="11" type="ORF">BXZ70DRAFT_1004759</name>
</gene>
<reference evidence="11" key="1">
    <citation type="journal article" date="2021" name="New Phytol.">
        <title>Evolutionary innovations through gain and loss of genes in the ectomycorrhizal Boletales.</title>
        <authorList>
            <person name="Wu G."/>
            <person name="Miyauchi S."/>
            <person name="Morin E."/>
            <person name="Kuo A."/>
            <person name="Drula E."/>
            <person name="Varga T."/>
            <person name="Kohler A."/>
            <person name="Feng B."/>
            <person name="Cao Y."/>
            <person name="Lipzen A."/>
            <person name="Daum C."/>
            <person name="Hundley H."/>
            <person name="Pangilinan J."/>
            <person name="Johnson J."/>
            <person name="Barry K."/>
            <person name="LaButti K."/>
            <person name="Ng V."/>
            <person name="Ahrendt S."/>
            <person name="Min B."/>
            <person name="Choi I.G."/>
            <person name="Park H."/>
            <person name="Plett J.M."/>
            <person name="Magnuson J."/>
            <person name="Spatafora J.W."/>
            <person name="Nagy L.G."/>
            <person name="Henrissat B."/>
            <person name="Grigoriev I.V."/>
            <person name="Yang Z.L."/>
            <person name="Xu J."/>
            <person name="Martin F.M."/>
        </authorList>
    </citation>
    <scope>NUCLEOTIDE SEQUENCE</scope>
    <source>
        <strain evidence="11">KKN 215</strain>
    </source>
</reference>
<evidence type="ECO:0000256" key="4">
    <source>
        <dbReference type="ARBA" id="ARBA00022617"/>
    </source>
</evidence>
<dbReference type="InterPro" id="IPR036396">
    <property type="entry name" value="Cyt_P450_sf"/>
</dbReference>
<organism evidence="11 12">
    <name type="scientific">Cristinia sonorae</name>
    <dbReference type="NCBI Taxonomy" id="1940300"/>
    <lineage>
        <taxon>Eukaryota</taxon>
        <taxon>Fungi</taxon>
        <taxon>Dikarya</taxon>
        <taxon>Basidiomycota</taxon>
        <taxon>Agaricomycotina</taxon>
        <taxon>Agaricomycetes</taxon>
        <taxon>Agaricomycetidae</taxon>
        <taxon>Agaricales</taxon>
        <taxon>Pleurotineae</taxon>
        <taxon>Stephanosporaceae</taxon>
        <taxon>Cristinia</taxon>
    </lineage>
</organism>
<dbReference type="InterPro" id="IPR050364">
    <property type="entry name" value="Cytochrome_P450_fung"/>
</dbReference>
<dbReference type="PROSITE" id="PS00086">
    <property type="entry name" value="CYTOCHROME_P450"/>
    <property type="match status" value="1"/>
</dbReference>
<dbReference type="GO" id="GO:0004497">
    <property type="term" value="F:monooxygenase activity"/>
    <property type="evidence" value="ECO:0007669"/>
    <property type="project" value="UniProtKB-KW"/>
</dbReference>
<comment type="cofactor">
    <cofactor evidence="1 9">
        <name>heme</name>
        <dbReference type="ChEBI" id="CHEBI:30413"/>
    </cofactor>
</comment>
<comment type="pathway">
    <text evidence="2">Secondary metabolite biosynthesis.</text>
</comment>
<feature type="binding site" description="axial binding residue" evidence="9">
    <location>
        <position position="441"/>
    </location>
    <ligand>
        <name>heme</name>
        <dbReference type="ChEBI" id="CHEBI:30413"/>
    </ligand>
    <ligandPart>
        <name>Fe</name>
        <dbReference type="ChEBI" id="CHEBI:18248"/>
    </ligandPart>
</feature>
<evidence type="ECO:0000256" key="2">
    <source>
        <dbReference type="ARBA" id="ARBA00005179"/>
    </source>
</evidence>
<dbReference type="GO" id="GO:0020037">
    <property type="term" value="F:heme binding"/>
    <property type="evidence" value="ECO:0007669"/>
    <property type="project" value="InterPro"/>
</dbReference>
<protein>
    <submittedName>
        <fullName evidence="11">Cytochrome P450</fullName>
    </submittedName>
</protein>
<dbReference type="Pfam" id="PF00067">
    <property type="entry name" value="p450"/>
    <property type="match status" value="1"/>
</dbReference>
<evidence type="ECO:0000256" key="7">
    <source>
        <dbReference type="ARBA" id="ARBA00023004"/>
    </source>
</evidence>
<dbReference type="PANTHER" id="PTHR46300:SF7">
    <property type="entry name" value="P450, PUTATIVE (EUROFUNG)-RELATED"/>
    <property type="match status" value="1"/>
</dbReference>
<evidence type="ECO:0000256" key="6">
    <source>
        <dbReference type="ARBA" id="ARBA00023002"/>
    </source>
</evidence>
<dbReference type="PRINTS" id="PR00385">
    <property type="entry name" value="P450"/>
</dbReference>
<evidence type="ECO:0000256" key="3">
    <source>
        <dbReference type="ARBA" id="ARBA00010617"/>
    </source>
</evidence>
<accession>A0A8K0XTU5</accession>
<name>A0A8K0XTU5_9AGAR</name>
<evidence type="ECO:0000256" key="9">
    <source>
        <dbReference type="PIRSR" id="PIRSR602401-1"/>
    </source>
</evidence>
<evidence type="ECO:0000256" key="5">
    <source>
        <dbReference type="ARBA" id="ARBA00022723"/>
    </source>
</evidence>
<keyword evidence="7 9" id="KW-0408">Iron</keyword>
<dbReference type="PANTHER" id="PTHR46300">
    <property type="entry name" value="P450, PUTATIVE (EUROFUNG)-RELATED-RELATED"/>
    <property type="match status" value="1"/>
</dbReference>
<evidence type="ECO:0000256" key="10">
    <source>
        <dbReference type="RuleBase" id="RU000461"/>
    </source>
</evidence>
<comment type="similarity">
    <text evidence="3 10">Belongs to the cytochrome P450 family.</text>
</comment>
<keyword evidence="12" id="KW-1185">Reference proteome</keyword>
<evidence type="ECO:0000313" key="12">
    <source>
        <dbReference type="Proteomes" id="UP000813824"/>
    </source>
</evidence>
<keyword evidence="5 9" id="KW-0479">Metal-binding</keyword>
<dbReference type="InterPro" id="IPR017972">
    <property type="entry name" value="Cyt_P450_CS"/>
</dbReference>
<sequence>MPTVSVTTLAALLLVVLLYRKWYIRKYETLPLPPGPPRRWFVGNLLDFPTSRPWLKFRDWCNEYGGLIYIDLPFKPVIVVGSVKVANDLLVGRSNIYSDRPYSTMLDVLGWSWAFSAMPYNSTWRTHRRLFHDHFNRSVIQEYQPIQLEETHSVLMRMLHSPHLAREHIRSLPGSTIMRIVYGARSASEMREYVNLAESAMVAARQLLIPGAFLAELFPFLRHIPSWMPGGATRRFAEKFRATVQRLRNQPFNEVKQAMAEGKAIPSVAYRLITELQDDEGKMTKEAEDAVRDVSGTAYGAASDTTTAAAEAFVLAMAMHPDVQRKAQEELDRVVGLSRLPDFGDLESLVYLRAVFMETLRWMPTIPTGVPHALSEDDVYEGYWVPKDSLIINAWAMLHDPEDYPDPYTFKPERFLDQDGNIDPSVLDPTTILFGFGRRICAGLDFAETTLNIFMASMLHVYEMKPGVDEDGDPVVLSGEGSDEAICFPTVFPRHIKPRSAQAERLIRDIALPEEFNDVTI</sequence>
<keyword evidence="6 10" id="KW-0560">Oxidoreductase</keyword>
<keyword evidence="4 9" id="KW-0349">Heme</keyword>
<dbReference type="GO" id="GO:0016705">
    <property type="term" value="F:oxidoreductase activity, acting on paired donors, with incorporation or reduction of molecular oxygen"/>
    <property type="evidence" value="ECO:0007669"/>
    <property type="project" value="InterPro"/>
</dbReference>
<dbReference type="OrthoDB" id="2789670at2759"/>
<dbReference type="AlphaFoldDB" id="A0A8K0XTU5"/>
<dbReference type="EMBL" id="JAEVFJ010000004">
    <property type="protein sequence ID" value="KAH8105240.1"/>
    <property type="molecule type" value="Genomic_DNA"/>
</dbReference>
<dbReference type="PRINTS" id="PR00463">
    <property type="entry name" value="EP450I"/>
</dbReference>
<comment type="caution">
    <text evidence="11">The sequence shown here is derived from an EMBL/GenBank/DDBJ whole genome shotgun (WGS) entry which is preliminary data.</text>
</comment>
<dbReference type="GO" id="GO:0005506">
    <property type="term" value="F:iron ion binding"/>
    <property type="evidence" value="ECO:0007669"/>
    <property type="project" value="InterPro"/>
</dbReference>
<dbReference type="SUPFAM" id="SSF48264">
    <property type="entry name" value="Cytochrome P450"/>
    <property type="match status" value="1"/>
</dbReference>
<evidence type="ECO:0000256" key="1">
    <source>
        <dbReference type="ARBA" id="ARBA00001971"/>
    </source>
</evidence>
<evidence type="ECO:0000256" key="8">
    <source>
        <dbReference type="ARBA" id="ARBA00023033"/>
    </source>
</evidence>
<dbReference type="Proteomes" id="UP000813824">
    <property type="component" value="Unassembled WGS sequence"/>
</dbReference>
<evidence type="ECO:0000313" key="11">
    <source>
        <dbReference type="EMBL" id="KAH8105240.1"/>
    </source>
</evidence>
<dbReference type="CDD" id="cd11065">
    <property type="entry name" value="CYP64-like"/>
    <property type="match status" value="1"/>
</dbReference>
<dbReference type="InterPro" id="IPR001128">
    <property type="entry name" value="Cyt_P450"/>
</dbReference>